<keyword evidence="5 8" id="KW-0028">Amino-acid biosynthesis</keyword>
<keyword evidence="3 5" id="KW-0560">Oxidoreductase</keyword>
<feature type="binding site" evidence="7">
    <location>
        <begin position="7"/>
        <end position="12"/>
    </location>
    <ligand>
        <name>NADP(+)</name>
        <dbReference type="ChEBI" id="CHEBI:58349"/>
    </ligand>
</feature>
<evidence type="ECO:0000256" key="1">
    <source>
        <dbReference type="ARBA" id="ARBA00005525"/>
    </source>
</evidence>
<evidence type="ECO:0000256" key="6">
    <source>
        <dbReference type="NCBIfam" id="TIGR00112"/>
    </source>
</evidence>
<dbReference type="AlphaFoldDB" id="A0A6M8BA09"/>
<dbReference type="PROSITE" id="PS00521">
    <property type="entry name" value="P5CR"/>
    <property type="match status" value="1"/>
</dbReference>
<dbReference type="InterPro" id="IPR028939">
    <property type="entry name" value="P5C_Rdtase_cat_N"/>
</dbReference>
<accession>A0A6M8BA09</accession>
<protein>
    <recommendedName>
        <fullName evidence="5 6">Pyrroline-5-carboxylate reductase</fullName>
        <shortName evidence="5">P5C reductase</shortName>
        <shortName evidence="5">P5CR</shortName>
        <ecNumber evidence="5 6">1.5.1.2</ecNumber>
    </recommendedName>
    <alternativeName>
        <fullName evidence="5">PCA reductase</fullName>
    </alternativeName>
</protein>
<comment type="pathway">
    <text evidence="5 8">Amino-acid biosynthesis; L-proline biosynthesis; L-proline from L-glutamate 5-semialdehyde: step 1/1.</text>
</comment>
<dbReference type="RefSeq" id="WP_159524388.1">
    <property type="nucleotide sequence ID" value="NZ_CP053642.1"/>
</dbReference>
<dbReference type="Proteomes" id="UP000504752">
    <property type="component" value="Chromosome"/>
</dbReference>
<comment type="similarity">
    <text evidence="1 5 8">Belongs to the pyrroline-5-carboxylate reductase family.</text>
</comment>
<evidence type="ECO:0000256" key="4">
    <source>
        <dbReference type="ARBA" id="ARBA00058118"/>
    </source>
</evidence>
<evidence type="ECO:0000256" key="5">
    <source>
        <dbReference type="HAMAP-Rule" id="MF_01925"/>
    </source>
</evidence>
<name>A0A6M8BA09_9ACTO</name>
<reference evidence="11 12" key="1">
    <citation type="submission" date="2020-05" db="EMBL/GenBank/DDBJ databases">
        <title>Actinomyces sp. zg-325.</title>
        <authorList>
            <person name="Yang C."/>
        </authorList>
    </citation>
    <scope>NUCLEOTIDE SEQUENCE [LARGE SCALE GENOMIC DNA]</scope>
    <source>
        <strain evidence="12">zg-325</strain>
    </source>
</reference>
<dbReference type="SUPFAM" id="SSF48179">
    <property type="entry name" value="6-phosphogluconate dehydrogenase C-terminal domain-like"/>
    <property type="match status" value="1"/>
</dbReference>
<keyword evidence="2 5" id="KW-0521">NADP</keyword>
<dbReference type="GO" id="GO:0005737">
    <property type="term" value="C:cytoplasm"/>
    <property type="evidence" value="ECO:0007669"/>
    <property type="project" value="UniProtKB-SubCell"/>
</dbReference>
<dbReference type="EC" id="1.5.1.2" evidence="5 6"/>
<comment type="catalytic activity">
    <reaction evidence="5">
        <text>L-proline + NAD(+) = (S)-1-pyrroline-5-carboxylate + NADH + 2 H(+)</text>
        <dbReference type="Rhea" id="RHEA:14105"/>
        <dbReference type="ChEBI" id="CHEBI:15378"/>
        <dbReference type="ChEBI" id="CHEBI:17388"/>
        <dbReference type="ChEBI" id="CHEBI:57540"/>
        <dbReference type="ChEBI" id="CHEBI:57945"/>
        <dbReference type="ChEBI" id="CHEBI:60039"/>
        <dbReference type="EC" id="1.5.1.2"/>
    </reaction>
</comment>
<evidence type="ECO:0000313" key="11">
    <source>
        <dbReference type="EMBL" id="QKD80063.1"/>
    </source>
</evidence>
<dbReference type="Pfam" id="PF14748">
    <property type="entry name" value="P5CR_dimer"/>
    <property type="match status" value="1"/>
</dbReference>
<dbReference type="KEGG" id="amam:HPC72_07375"/>
<dbReference type="InterPro" id="IPR029036">
    <property type="entry name" value="P5CR_dimer"/>
</dbReference>
<keyword evidence="5 8" id="KW-0641">Proline biosynthesis</keyword>
<gene>
    <name evidence="5 11" type="primary">proC</name>
    <name evidence="11" type="ORF">HPC72_07375</name>
</gene>
<dbReference type="SUPFAM" id="SSF51735">
    <property type="entry name" value="NAD(P)-binding Rossmann-fold domains"/>
    <property type="match status" value="1"/>
</dbReference>
<dbReference type="PANTHER" id="PTHR11645:SF0">
    <property type="entry name" value="PYRROLINE-5-CARBOXYLATE REDUCTASE 3"/>
    <property type="match status" value="1"/>
</dbReference>
<keyword evidence="12" id="KW-1185">Reference proteome</keyword>
<evidence type="ECO:0000256" key="7">
    <source>
        <dbReference type="PIRSR" id="PIRSR000193-1"/>
    </source>
</evidence>
<dbReference type="InterPro" id="IPR036291">
    <property type="entry name" value="NAD(P)-bd_dom_sf"/>
</dbReference>
<dbReference type="Pfam" id="PF03807">
    <property type="entry name" value="F420_oxidored"/>
    <property type="match status" value="1"/>
</dbReference>
<evidence type="ECO:0000256" key="2">
    <source>
        <dbReference type="ARBA" id="ARBA00022857"/>
    </source>
</evidence>
<dbReference type="NCBIfam" id="TIGR00112">
    <property type="entry name" value="proC"/>
    <property type="match status" value="1"/>
</dbReference>
<dbReference type="InterPro" id="IPR053790">
    <property type="entry name" value="P5CR-like_CS"/>
</dbReference>
<dbReference type="HAMAP" id="MF_01925">
    <property type="entry name" value="P5C_reductase"/>
    <property type="match status" value="1"/>
</dbReference>
<dbReference type="FunFam" id="1.10.3730.10:FF:000001">
    <property type="entry name" value="Pyrroline-5-carboxylate reductase"/>
    <property type="match status" value="1"/>
</dbReference>
<feature type="domain" description="Pyrroline-5-carboxylate reductase dimerisation" evidence="10">
    <location>
        <begin position="164"/>
        <end position="272"/>
    </location>
</feature>
<dbReference type="UniPathway" id="UPA00098">
    <property type="reaction ID" value="UER00361"/>
</dbReference>
<dbReference type="Gene3D" id="1.10.3730.10">
    <property type="entry name" value="ProC C-terminal domain-like"/>
    <property type="match status" value="1"/>
</dbReference>
<evidence type="ECO:0000259" key="9">
    <source>
        <dbReference type="Pfam" id="PF03807"/>
    </source>
</evidence>
<feature type="domain" description="Pyrroline-5-carboxylate reductase catalytic N-terminal" evidence="9">
    <location>
        <begin position="4"/>
        <end position="100"/>
    </location>
</feature>
<evidence type="ECO:0000259" key="10">
    <source>
        <dbReference type="Pfam" id="PF14748"/>
    </source>
</evidence>
<dbReference type="PANTHER" id="PTHR11645">
    <property type="entry name" value="PYRROLINE-5-CARBOXYLATE REDUCTASE"/>
    <property type="match status" value="1"/>
</dbReference>
<dbReference type="InterPro" id="IPR000304">
    <property type="entry name" value="Pyrroline-COOH_reductase"/>
</dbReference>
<organism evidence="11 12">
    <name type="scientific">Actinomyces marmotae</name>
    <dbReference type="NCBI Taxonomy" id="2737173"/>
    <lineage>
        <taxon>Bacteria</taxon>
        <taxon>Bacillati</taxon>
        <taxon>Actinomycetota</taxon>
        <taxon>Actinomycetes</taxon>
        <taxon>Actinomycetales</taxon>
        <taxon>Actinomycetaceae</taxon>
        <taxon>Actinomyces</taxon>
    </lineage>
</organism>
<dbReference type="EMBL" id="CP053642">
    <property type="protein sequence ID" value="QKD80063.1"/>
    <property type="molecule type" value="Genomic_DNA"/>
</dbReference>
<comment type="subcellular location">
    <subcellularLocation>
        <location evidence="5">Cytoplasm</location>
    </subcellularLocation>
</comment>
<evidence type="ECO:0000256" key="8">
    <source>
        <dbReference type="RuleBase" id="RU003903"/>
    </source>
</evidence>
<proteinExistence type="inferred from homology"/>
<sequence>MTTYGFIGAGNMAGAIVRGAISAGITPASLLVTSAHGSAKTLAEDTGAGHVPDSAALTRRLGAEDVLVLAVKPQVLPGVVEGIAPVLAERSPLVLSIAAGLTLSRLTALLPDGARVVRAMPNMAAGVGASMTALAAGPGVDKTAMAPVRALMGAVGRTVELEDKDFSAFVGLAGSSPAFVLTLIEALSRAGVLGGIPKSTAVEIVTQAVLGSALAAQAGSAAEPPRTPADLIDAICSPGGTTIAGLTAMERAGFSDAVVRAFEATVARDRELGA</sequence>
<keyword evidence="5" id="KW-0963">Cytoplasm</keyword>
<comment type="function">
    <text evidence="4 5">Catalyzes the reduction of 1-pyrroline-5-carboxylate (PCA) to L-proline.</text>
</comment>
<evidence type="ECO:0000256" key="3">
    <source>
        <dbReference type="ARBA" id="ARBA00023002"/>
    </source>
</evidence>
<dbReference type="GO" id="GO:0055129">
    <property type="term" value="P:L-proline biosynthetic process"/>
    <property type="evidence" value="ECO:0007669"/>
    <property type="project" value="UniProtKB-UniRule"/>
</dbReference>
<comment type="catalytic activity">
    <reaction evidence="5 8">
        <text>L-proline + NADP(+) = (S)-1-pyrroline-5-carboxylate + NADPH + 2 H(+)</text>
        <dbReference type="Rhea" id="RHEA:14109"/>
        <dbReference type="ChEBI" id="CHEBI:15378"/>
        <dbReference type="ChEBI" id="CHEBI:17388"/>
        <dbReference type="ChEBI" id="CHEBI:57783"/>
        <dbReference type="ChEBI" id="CHEBI:58349"/>
        <dbReference type="ChEBI" id="CHEBI:60039"/>
        <dbReference type="EC" id="1.5.1.2"/>
    </reaction>
</comment>
<dbReference type="GO" id="GO:0004735">
    <property type="term" value="F:pyrroline-5-carboxylate reductase activity"/>
    <property type="evidence" value="ECO:0007669"/>
    <property type="project" value="UniProtKB-UniRule"/>
</dbReference>
<dbReference type="PIRSF" id="PIRSF000193">
    <property type="entry name" value="Pyrrol-5-carb_rd"/>
    <property type="match status" value="1"/>
</dbReference>
<dbReference type="Gene3D" id="3.40.50.720">
    <property type="entry name" value="NAD(P)-binding Rossmann-like Domain"/>
    <property type="match status" value="1"/>
</dbReference>
<feature type="binding site" evidence="7">
    <location>
        <begin position="70"/>
        <end position="73"/>
    </location>
    <ligand>
        <name>NADP(+)</name>
        <dbReference type="ChEBI" id="CHEBI:58349"/>
    </ligand>
</feature>
<dbReference type="InterPro" id="IPR008927">
    <property type="entry name" value="6-PGluconate_DH-like_C_sf"/>
</dbReference>
<evidence type="ECO:0000313" key="12">
    <source>
        <dbReference type="Proteomes" id="UP000504752"/>
    </source>
</evidence>